<gene>
    <name evidence="2" type="ORF">ABIE37_003683</name>
</gene>
<reference evidence="2 3" key="1">
    <citation type="submission" date="2024-06" db="EMBL/GenBank/DDBJ databases">
        <title>Sorghum-associated microbial communities from plants grown in Nebraska, USA.</title>
        <authorList>
            <person name="Schachtman D."/>
        </authorList>
    </citation>
    <scope>NUCLEOTIDE SEQUENCE [LARGE SCALE GENOMIC DNA]</scope>
    <source>
        <strain evidence="2 3">3552</strain>
    </source>
</reference>
<name>A0ABV2PAT0_9MICC</name>
<dbReference type="Proteomes" id="UP001549307">
    <property type="component" value="Unassembled WGS sequence"/>
</dbReference>
<feature type="transmembrane region" description="Helical" evidence="1">
    <location>
        <begin position="53"/>
        <end position="72"/>
    </location>
</feature>
<accession>A0ABV2PAT0</accession>
<evidence type="ECO:0000256" key="1">
    <source>
        <dbReference type="SAM" id="Phobius"/>
    </source>
</evidence>
<evidence type="ECO:0000313" key="2">
    <source>
        <dbReference type="EMBL" id="MET4541881.1"/>
    </source>
</evidence>
<dbReference type="RefSeq" id="WP_354232022.1">
    <property type="nucleotide sequence ID" value="NZ_JBEPSN010000010.1"/>
</dbReference>
<keyword evidence="1" id="KW-0812">Transmembrane</keyword>
<proteinExistence type="predicted"/>
<dbReference type="EMBL" id="JBEPSN010000010">
    <property type="protein sequence ID" value="MET4541881.1"/>
    <property type="molecule type" value="Genomic_DNA"/>
</dbReference>
<keyword evidence="1" id="KW-1133">Transmembrane helix</keyword>
<keyword evidence="3" id="KW-1185">Reference proteome</keyword>
<sequence>MRTTGNRDALVSVKPLNIMEPQAHLPTPQHWPEFRLDRYPEPMESALASWGEFYAAIAGAGTLAGGVIAVLASRAILEDGSPGHRHRWDAQHIASFVFPLVIFAVGGMLNVMSLPAGLEILR</sequence>
<feature type="transmembrane region" description="Helical" evidence="1">
    <location>
        <begin position="93"/>
        <end position="112"/>
    </location>
</feature>
<protein>
    <submittedName>
        <fullName evidence="2">Uncharacterized protein</fullName>
    </submittedName>
</protein>
<comment type="caution">
    <text evidence="2">The sequence shown here is derived from an EMBL/GenBank/DDBJ whole genome shotgun (WGS) entry which is preliminary data.</text>
</comment>
<keyword evidence="1" id="KW-0472">Membrane</keyword>
<evidence type="ECO:0000313" key="3">
    <source>
        <dbReference type="Proteomes" id="UP001549307"/>
    </source>
</evidence>
<organism evidence="2 3">
    <name type="scientific">Arthrobacter bambusae</name>
    <dbReference type="NCBI Taxonomy" id="1338426"/>
    <lineage>
        <taxon>Bacteria</taxon>
        <taxon>Bacillati</taxon>
        <taxon>Actinomycetota</taxon>
        <taxon>Actinomycetes</taxon>
        <taxon>Micrococcales</taxon>
        <taxon>Micrococcaceae</taxon>
        <taxon>Arthrobacter</taxon>
    </lineage>
</organism>
<dbReference type="GeneID" id="92754608"/>